<name>A0A6A6QR86_9PEZI</name>
<dbReference type="Proteomes" id="UP000799750">
    <property type="component" value="Unassembled WGS sequence"/>
</dbReference>
<evidence type="ECO:0000313" key="2">
    <source>
        <dbReference type="EMBL" id="KAF2494676.1"/>
    </source>
</evidence>
<feature type="compositionally biased region" description="Polar residues" evidence="1">
    <location>
        <begin position="61"/>
        <end position="71"/>
    </location>
</feature>
<reference evidence="2" key="1">
    <citation type="journal article" date="2020" name="Stud. Mycol.">
        <title>101 Dothideomycetes genomes: a test case for predicting lifestyles and emergence of pathogens.</title>
        <authorList>
            <person name="Haridas S."/>
            <person name="Albert R."/>
            <person name="Binder M."/>
            <person name="Bloem J."/>
            <person name="Labutti K."/>
            <person name="Salamov A."/>
            <person name="Andreopoulos B."/>
            <person name="Baker S."/>
            <person name="Barry K."/>
            <person name="Bills G."/>
            <person name="Bluhm B."/>
            <person name="Cannon C."/>
            <person name="Castanera R."/>
            <person name="Culley D."/>
            <person name="Daum C."/>
            <person name="Ezra D."/>
            <person name="Gonzalez J."/>
            <person name="Henrissat B."/>
            <person name="Kuo A."/>
            <person name="Liang C."/>
            <person name="Lipzen A."/>
            <person name="Lutzoni F."/>
            <person name="Magnuson J."/>
            <person name="Mondo S."/>
            <person name="Nolan M."/>
            <person name="Ohm R."/>
            <person name="Pangilinan J."/>
            <person name="Park H.-J."/>
            <person name="Ramirez L."/>
            <person name="Alfaro M."/>
            <person name="Sun H."/>
            <person name="Tritt A."/>
            <person name="Yoshinaga Y."/>
            <person name="Zwiers L.-H."/>
            <person name="Turgeon B."/>
            <person name="Goodwin S."/>
            <person name="Spatafora J."/>
            <person name="Crous P."/>
            <person name="Grigoriev I."/>
        </authorList>
    </citation>
    <scope>NUCLEOTIDE SEQUENCE</scope>
    <source>
        <strain evidence="2">CBS 269.34</strain>
    </source>
</reference>
<evidence type="ECO:0000313" key="3">
    <source>
        <dbReference type="Proteomes" id="UP000799750"/>
    </source>
</evidence>
<accession>A0A6A6QR86</accession>
<feature type="region of interest" description="Disordered" evidence="1">
    <location>
        <begin position="47"/>
        <end position="71"/>
    </location>
</feature>
<protein>
    <submittedName>
        <fullName evidence="2">Uncharacterized protein</fullName>
    </submittedName>
</protein>
<organism evidence="2 3">
    <name type="scientific">Lophium mytilinum</name>
    <dbReference type="NCBI Taxonomy" id="390894"/>
    <lineage>
        <taxon>Eukaryota</taxon>
        <taxon>Fungi</taxon>
        <taxon>Dikarya</taxon>
        <taxon>Ascomycota</taxon>
        <taxon>Pezizomycotina</taxon>
        <taxon>Dothideomycetes</taxon>
        <taxon>Pleosporomycetidae</taxon>
        <taxon>Mytilinidiales</taxon>
        <taxon>Mytilinidiaceae</taxon>
        <taxon>Lophium</taxon>
    </lineage>
</organism>
<dbReference type="AlphaFoldDB" id="A0A6A6QR86"/>
<keyword evidence="3" id="KW-1185">Reference proteome</keyword>
<feature type="region of interest" description="Disordered" evidence="1">
    <location>
        <begin position="197"/>
        <end position="235"/>
    </location>
</feature>
<proteinExistence type="predicted"/>
<sequence length="235" mass="25173">MGGLGACHIIKVGETCRTHEASTRLLPELWDQRRLMAWHGAWTRHGGVRLGGGPPEREASQRSGYNRPSHSLQRSICRPMFLDTALLCCWPSRAPSGYGSRGIQYLASAGRRCCCSSTLSIRCRAASANSTALCTSASRTSRGSPRLGGGRRPAYTAAHHEAFWGREPGRVSTASAAAFWNHSRFLVAPCAGTQGRKRIDPTVPYHGGGTPLVLSGSEDDAVSSLAVPPQHSPEP</sequence>
<dbReference type="EMBL" id="MU004190">
    <property type="protein sequence ID" value="KAF2494676.1"/>
    <property type="molecule type" value="Genomic_DNA"/>
</dbReference>
<gene>
    <name evidence="2" type="ORF">BU16DRAFT_589739</name>
</gene>
<evidence type="ECO:0000256" key="1">
    <source>
        <dbReference type="SAM" id="MobiDB-lite"/>
    </source>
</evidence>